<evidence type="ECO:0000313" key="2">
    <source>
        <dbReference type="EMBL" id="EDP15610.1"/>
    </source>
</evidence>
<keyword evidence="1" id="KW-0472">Membrane</keyword>
<evidence type="ECO:0000256" key="1">
    <source>
        <dbReference type="SAM" id="Phobius"/>
    </source>
</evidence>
<gene>
    <name evidence="2" type="ORF">CLOBOL_03781</name>
</gene>
<keyword evidence="1" id="KW-1133">Transmembrane helix</keyword>
<sequence length="52" mass="5645">MTAKSPALCRGYAKGAHMRNIINGIIGLATNKAFWSIGAAVLAMFLFKKFKD</sequence>
<dbReference type="EMBL" id="ABCC02000033">
    <property type="protein sequence ID" value="EDP15610.1"/>
    <property type="molecule type" value="Genomic_DNA"/>
</dbReference>
<reference evidence="2 3" key="2">
    <citation type="submission" date="2007-09" db="EMBL/GenBank/DDBJ databases">
        <title>Draft genome sequence of Clostridium bolteae (ATCC BAA-613).</title>
        <authorList>
            <person name="Sudarsanam P."/>
            <person name="Ley R."/>
            <person name="Guruge J."/>
            <person name="Turnbaugh P.J."/>
            <person name="Mahowald M."/>
            <person name="Liep D."/>
            <person name="Gordon J."/>
        </authorList>
    </citation>
    <scope>NUCLEOTIDE SEQUENCE [LARGE SCALE GENOMIC DNA]</scope>
    <source>
        <strain evidence="3">ATCC BAA-613 / DSM 15670 / CCUG 46953 / JCM 12243 / WAL 16351</strain>
    </source>
</reference>
<protein>
    <submittedName>
        <fullName evidence="2">Uncharacterized protein</fullName>
    </submittedName>
</protein>
<organism evidence="2 3">
    <name type="scientific">Enterocloster bolteae (strain ATCC BAA-613 / DSM 15670 / CCUG 46953 / JCM 12243 / WAL 16351)</name>
    <name type="common">Clostridium bolteae</name>
    <dbReference type="NCBI Taxonomy" id="411902"/>
    <lineage>
        <taxon>Bacteria</taxon>
        <taxon>Bacillati</taxon>
        <taxon>Bacillota</taxon>
        <taxon>Clostridia</taxon>
        <taxon>Lachnospirales</taxon>
        <taxon>Lachnospiraceae</taxon>
        <taxon>Enterocloster</taxon>
    </lineage>
</organism>
<feature type="transmembrane region" description="Helical" evidence="1">
    <location>
        <begin position="21"/>
        <end position="47"/>
    </location>
</feature>
<dbReference type="AlphaFoldDB" id="A8RTT2"/>
<reference evidence="2 3" key="1">
    <citation type="submission" date="2007-08" db="EMBL/GenBank/DDBJ databases">
        <authorList>
            <person name="Fulton L."/>
            <person name="Clifton S."/>
            <person name="Fulton B."/>
            <person name="Xu J."/>
            <person name="Minx P."/>
            <person name="Pepin K.H."/>
            <person name="Johnson M."/>
            <person name="Thiruvilangam P."/>
            <person name="Bhonagiri V."/>
            <person name="Nash W.E."/>
            <person name="Mardis E.R."/>
            <person name="Wilson R.K."/>
        </authorList>
    </citation>
    <scope>NUCLEOTIDE SEQUENCE [LARGE SCALE GENOMIC DNA]</scope>
    <source>
        <strain evidence="3">ATCC BAA-613 / DSM 15670 / CCUG 46953 / JCM 12243 / WAL 16351</strain>
    </source>
</reference>
<dbReference type="PaxDb" id="411902-CLOBOL_03781"/>
<dbReference type="Proteomes" id="UP000005396">
    <property type="component" value="Unassembled WGS sequence"/>
</dbReference>
<keyword evidence="1" id="KW-0812">Transmembrane</keyword>
<evidence type="ECO:0000313" key="3">
    <source>
        <dbReference type="Proteomes" id="UP000005396"/>
    </source>
</evidence>
<name>A8RTT2_ENTBW</name>
<comment type="caution">
    <text evidence="2">The sequence shown here is derived from an EMBL/GenBank/DDBJ whole genome shotgun (WGS) entry which is preliminary data.</text>
</comment>
<dbReference type="HOGENOM" id="CLU_3078347_0_0_9"/>
<accession>A8RTT2</accession>
<proteinExistence type="predicted"/>